<gene>
    <name evidence="3" type="ORF">DFR75_107256</name>
</gene>
<accession>A0A4R6P3A6</accession>
<organism evidence="3 4">
    <name type="scientific">Nocardia ignorata</name>
    <dbReference type="NCBI Taxonomy" id="145285"/>
    <lineage>
        <taxon>Bacteria</taxon>
        <taxon>Bacillati</taxon>
        <taxon>Actinomycetota</taxon>
        <taxon>Actinomycetes</taxon>
        <taxon>Mycobacteriales</taxon>
        <taxon>Nocardiaceae</taxon>
        <taxon>Nocardia</taxon>
    </lineage>
</organism>
<feature type="domain" description="Mammalian cell entry C-terminal" evidence="2">
    <location>
        <begin position="120"/>
        <end position="232"/>
    </location>
</feature>
<keyword evidence="4" id="KW-1185">Reference proteome</keyword>
<evidence type="ECO:0000313" key="4">
    <source>
        <dbReference type="Proteomes" id="UP000295087"/>
    </source>
</evidence>
<dbReference type="GO" id="GO:0005576">
    <property type="term" value="C:extracellular region"/>
    <property type="evidence" value="ECO:0007669"/>
    <property type="project" value="TreeGrafter"/>
</dbReference>
<sequence length="333" mass="35067">MRTRGLAVRVAIALTLTAVALAGIFRLIERPVRGDTESFIALFTDANGLRTGDDVRLHGVAVGKVSGIELDGALARVRFTVLRAHPVDTAATIAVRYQNLTGFRYLEIVAPPRPSTPRAPEQVFGTAETVPSFDITTLFKGLQPVLAQLSTEEINRFTTSLLAVIQGDGAGLGPALDAVDTLSRYASDRQVVLSTLVRNLAVIAERLGGKSAQAVRMLTNLTGLFTAIADKLPGLVDFSVAIPPVLQPIRSMLTVAGITGDEGSDLDLVLRNAFPDPQVAAEVFAGLPGLIQTMAATVPANGRAGTCTHGVAAAPEPLRVLFDGQGVTLCRTR</sequence>
<dbReference type="GO" id="GO:0051701">
    <property type="term" value="P:biological process involved in interaction with host"/>
    <property type="evidence" value="ECO:0007669"/>
    <property type="project" value="TreeGrafter"/>
</dbReference>
<evidence type="ECO:0000259" key="2">
    <source>
        <dbReference type="Pfam" id="PF11887"/>
    </source>
</evidence>
<dbReference type="PANTHER" id="PTHR33371:SF17">
    <property type="entry name" value="MCE-FAMILY PROTEIN MCE1B"/>
    <property type="match status" value="1"/>
</dbReference>
<comment type="caution">
    <text evidence="3">The sequence shown here is derived from an EMBL/GenBank/DDBJ whole genome shotgun (WGS) entry which is preliminary data.</text>
</comment>
<feature type="domain" description="Mce/MlaD" evidence="1">
    <location>
        <begin position="38"/>
        <end position="110"/>
    </location>
</feature>
<dbReference type="Pfam" id="PF02470">
    <property type="entry name" value="MlaD"/>
    <property type="match status" value="1"/>
</dbReference>
<dbReference type="Proteomes" id="UP000295087">
    <property type="component" value="Unassembled WGS sequence"/>
</dbReference>
<protein>
    <submittedName>
        <fullName evidence="3">Phospholipid/cholesterol/gamma-HCH transport system substrate-binding protein</fullName>
    </submittedName>
</protein>
<dbReference type="PANTHER" id="PTHR33371">
    <property type="entry name" value="INTERMEMBRANE PHOSPHOLIPID TRANSPORT SYSTEM BINDING PROTEIN MLAD-RELATED"/>
    <property type="match status" value="1"/>
</dbReference>
<evidence type="ECO:0000259" key="1">
    <source>
        <dbReference type="Pfam" id="PF02470"/>
    </source>
</evidence>
<dbReference type="InterPro" id="IPR003399">
    <property type="entry name" value="Mce/MlaD"/>
</dbReference>
<evidence type="ECO:0000313" key="3">
    <source>
        <dbReference type="EMBL" id="TDP32031.1"/>
    </source>
</evidence>
<reference evidence="3 4" key="1">
    <citation type="submission" date="2019-03" db="EMBL/GenBank/DDBJ databases">
        <title>Genomic Encyclopedia of Type Strains, Phase IV (KMG-IV): sequencing the most valuable type-strain genomes for metagenomic binning, comparative biology and taxonomic classification.</title>
        <authorList>
            <person name="Goeker M."/>
        </authorList>
    </citation>
    <scope>NUCLEOTIDE SEQUENCE [LARGE SCALE GENOMIC DNA]</scope>
    <source>
        <strain evidence="3 4">DSM 44496</strain>
    </source>
</reference>
<dbReference type="InterPro" id="IPR024516">
    <property type="entry name" value="Mce_C"/>
</dbReference>
<dbReference type="Pfam" id="PF11887">
    <property type="entry name" value="Mce4_CUP1"/>
    <property type="match status" value="1"/>
</dbReference>
<dbReference type="AlphaFoldDB" id="A0A4R6P3A6"/>
<dbReference type="RefSeq" id="WP_067487491.1">
    <property type="nucleotide sequence ID" value="NZ_SNXK01000007.1"/>
</dbReference>
<dbReference type="EMBL" id="SNXK01000007">
    <property type="protein sequence ID" value="TDP32031.1"/>
    <property type="molecule type" value="Genomic_DNA"/>
</dbReference>
<dbReference type="InterPro" id="IPR052336">
    <property type="entry name" value="MlaD_Phospholipid_Transporter"/>
</dbReference>
<proteinExistence type="predicted"/>
<name>A0A4R6P3A6_NOCIG</name>